<dbReference type="SMART" id="SM00320">
    <property type="entry name" value="WD40"/>
    <property type="match status" value="6"/>
</dbReference>
<feature type="compositionally biased region" description="Basic and acidic residues" evidence="3">
    <location>
        <begin position="342"/>
        <end position="366"/>
    </location>
</feature>
<feature type="compositionally biased region" description="Polar residues" evidence="3">
    <location>
        <begin position="120"/>
        <end position="132"/>
    </location>
</feature>
<dbReference type="InterPro" id="IPR001680">
    <property type="entry name" value="WD40_rpt"/>
</dbReference>
<dbReference type="Gene3D" id="2.130.10.10">
    <property type="entry name" value="YVTN repeat-like/Quinoprotein amine dehydrogenase"/>
    <property type="match status" value="2"/>
</dbReference>
<dbReference type="InterPro" id="IPR015943">
    <property type="entry name" value="WD40/YVTN_repeat-like_dom_sf"/>
</dbReference>
<dbReference type="EMBL" id="DF237132">
    <property type="protein sequence ID" value="GAQ84291.1"/>
    <property type="molecule type" value="Genomic_DNA"/>
</dbReference>
<keyword evidence="5" id="KW-1185">Reference proteome</keyword>
<dbReference type="SUPFAM" id="SSF50998">
    <property type="entry name" value="Quinoprotein alcohol dehydrogenase-like"/>
    <property type="match status" value="1"/>
</dbReference>
<dbReference type="OrthoDB" id="1925464at2759"/>
<name>A0A1Y1I549_KLENI</name>
<dbReference type="PROSITE" id="PS00678">
    <property type="entry name" value="WD_REPEATS_1"/>
    <property type="match status" value="1"/>
</dbReference>
<keyword evidence="2" id="KW-0677">Repeat</keyword>
<feature type="region of interest" description="Disordered" evidence="3">
    <location>
        <begin position="864"/>
        <end position="885"/>
    </location>
</feature>
<accession>A0A1Y1I549</accession>
<reference evidence="4 5" key="1">
    <citation type="journal article" date="2014" name="Nat. Commun.">
        <title>Klebsormidium flaccidum genome reveals primary factors for plant terrestrial adaptation.</title>
        <authorList>
            <person name="Hori K."/>
            <person name="Maruyama F."/>
            <person name="Fujisawa T."/>
            <person name="Togashi T."/>
            <person name="Yamamoto N."/>
            <person name="Seo M."/>
            <person name="Sato S."/>
            <person name="Yamada T."/>
            <person name="Mori H."/>
            <person name="Tajima N."/>
            <person name="Moriyama T."/>
            <person name="Ikeuchi M."/>
            <person name="Watanabe M."/>
            <person name="Wada H."/>
            <person name="Kobayashi K."/>
            <person name="Saito M."/>
            <person name="Masuda T."/>
            <person name="Sasaki-Sekimoto Y."/>
            <person name="Mashiguchi K."/>
            <person name="Awai K."/>
            <person name="Shimojima M."/>
            <person name="Masuda S."/>
            <person name="Iwai M."/>
            <person name="Nobusawa T."/>
            <person name="Narise T."/>
            <person name="Kondo S."/>
            <person name="Saito H."/>
            <person name="Sato R."/>
            <person name="Murakawa M."/>
            <person name="Ihara Y."/>
            <person name="Oshima-Yamada Y."/>
            <person name="Ohtaka K."/>
            <person name="Satoh M."/>
            <person name="Sonobe K."/>
            <person name="Ishii M."/>
            <person name="Ohtani R."/>
            <person name="Kanamori-Sato M."/>
            <person name="Honoki R."/>
            <person name="Miyazaki D."/>
            <person name="Mochizuki H."/>
            <person name="Umetsu J."/>
            <person name="Higashi K."/>
            <person name="Shibata D."/>
            <person name="Kamiya Y."/>
            <person name="Sato N."/>
            <person name="Nakamura Y."/>
            <person name="Tabata S."/>
            <person name="Ida S."/>
            <person name="Kurokawa K."/>
            <person name="Ohta H."/>
        </authorList>
    </citation>
    <scope>NUCLEOTIDE SEQUENCE [LARGE SCALE GENOMIC DNA]</scope>
    <source>
        <strain evidence="4 5">NIES-2285</strain>
    </source>
</reference>
<dbReference type="PANTHER" id="PTHR44099">
    <property type="entry name" value="RABCONNECTIN-3B, ISOFORM A"/>
    <property type="match status" value="1"/>
</dbReference>
<evidence type="ECO:0000313" key="4">
    <source>
        <dbReference type="EMBL" id="GAQ84291.1"/>
    </source>
</evidence>
<feature type="region of interest" description="Disordered" evidence="3">
    <location>
        <begin position="341"/>
        <end position="382"/>
    </location>
</feature>
<feature type="compositionally biased region" description="Basic and acidic residues" evidence="3">
    <location>
        <begin position="1191"/>
        <end position="1202"/>
    </location>
</feature>
<protein>
    <submittedName>
        <fullName evidence="4">Transducin/WD40 repeat-like superfamily protein</fullName>
    </submittedName>
</protein>
<evidence type="ECO:0000256" key="1">
    <source>
        <dbReference type="ARBA" id="ARBA00022574"/>
    </source>
</evidence>
<dbReference type="OMA" id="MESTWKV"/>
<evidence type="ECO:0000256" key="3">
    <source>
        <dbReference type="SAM" id="MobiDB-lite"/>
    </source>
</evidence>
<dbReference type="GO" id="GO:0005737">
    <property type="term" value="C:cytoplasm"/>
    <property type="evidence" value="ECO:0000318"/>
    <property type="project" value="GO_Central"/>
</dbReference>
<feature type="region of interest" description="Disordered" evidence="3">
    <location>
        <begin position="922"/>
        <end position="948"/>
    </location>
</feature>
<evidence type="ECO:0000256" key="2">
    <source>
        <dbReference type="ARBA" id="ARBA00022737"/>
    </source>
</evidence>
<feature type="compositionally biased region" description="Basic and acidic residues" evidence="3">
    <location>
        <begin position="136"/>
        <end position="147"/>
    </location>
</feature>
<proteinExistence type="predicted"/>
<dbReference type="PANTHER" id="PTHR44099:SF4">
    <property type="entry name" value="RABCONNECTIN-3B, ISOFORM A"/>
    <property type="match status" value="1"/>
</dbReference>
<feature type="region of interest" description="Disordered" evidence="3">
    <location>
        <begin position="576"/>
        <end position="606"/>
    </location>
</feature>
<feature type="region of interest" description="Disordered" evidence="3">
    <location>
        <begin position="984"/>
        <end position="1012"/>
    </location>
</feature>
<dbReference type="InterPro" id="IPR011047">
    <property type="entry name" value="Quinoprotein_ADH-like_sf"/>
</dbReference>
<feature type="region of interest" description="Disordered" evidence="3">
    <location>
        <begin position="1181"/>
        <end position="1202"/>
    </location>
</feature>
<dbReference type="InterPro" id="IPR049916">
    <property type="entry name" value="WDR72-like"/>
</dbReference>
<dbReference type="STRING" id="105231.A0A1Y1I549"/>
<sequence length="1635" mass="169924">MRCILPQALWPEAPPEHAVTCVLASSGWRSIWTGAADGGILNWRVEGEVLDLNEGPNDGHAQKSLWPVAMLCGHSAAISALAICQPSDGSDSAGTDTRPPRRSSVKQVTFLDTSGRRISAASSNVSRRTSAESADLSDRPSSEKKSFLSDASNRSLEMGALDSGGPSSSPMAAYEEAERLEQRRRSSIESETSGGLGGDDEALLSLCVDGTLCVWDIGTGRCRRRRRLPPWAGVPEASAVLGKERRYVSVACEGASGLGLGGIAPTGASASQRGGSGRGVVLIVDTATLAVVQTVAHGVLGIGPVKSLVAALDYETAACHTLVAADARGGVQVWWGIAGGAGRKEPQAKSPKADAGKQKAESKQEDGDLTGGGDSQPGVSAAVSPDGRLVAVVGQNFWEVRLVEGAKVLARETRDGGSAWQGALFLRQGESSASADRLLLWDEAGGAVVYDISSLQVGLLSTDSHPDSAPNGKELNPASLSAVASIPQATTEDDVSSCRFCQVAGRVVARVTVGPTVVEGGWGANPSVTLWKLPPLSSGALEKQGSQPPAAELVEEARLADGWAYSEPGGLLREGSSLLVGKSDPSSEPVQAPEKDAGTFEQASTPPVTSSLLIGGGAFSPTCLVRGYADGLIRIFSLVASPPGTLQGGRESNQGVLSLEGHGAAVLCLAEQKAPPSLNVGHGRVLLSGSLDWTVRAWDVSRAGAALAVFRQHVGPVRALLLPPAGTPSPWASSFCTVSDDATVALSSLETLRCERIFPGHVAPPRACVWDGKRGYLACLCCPDSSGTHDVLYIWDLHSGSRDRHLRGSAAHSLFSFLGTRVRAGSGISVTTIGANSGAGSAMGGNTTAALAIPTAEVIAVSPPGGSAPPAVSSGASGAAQGSTGTGLTSLGSASNLTALFTGGGKDDAPGLKTAFSNLVSKAGDRGGGGDVSGGPKPRVKEGANVADVRTPQQPIRGTCPLPGVAALQYDLMMLMAPELAGISSDLGTPGPSPKPSDGAKPQTPGKGGLSAALAEQKATDENKLWSVEGSALRMSLAFLHLWGVSPDLDQQLKDVLGVTPPGEDLRIGPGLMGDKGAMTLLFPAPRSRHEFWRASPEFSAVRALTMVALAQRLMLLSKNARGACSMLAAQYSRGLVEKLRGMAPPSLEVFACFWQDSCEHLRQAARSLFHNAALRALPDLLRGPPSRPGTPREDFPGKGEWGVERWEGTRADVVGWLESEDGHDWASVIGGSRQDAKAARVVVAAALSVWYPSLVRPDLPAIVAPYLLQLLTSADVGAGRHSATAAEVLAEGMVATWQPLLGSLNQLVSQVLGMTERLSGAKAKSETPKTPSGEGGISPAVAMVVRESLASNLLPALAAADLPGFLQVVRHQCDTVSPESPAHLTALMALIRAVRANSRVLVPHLSQLVAVVVHVIDPALPALRKVCLQTAMAVLLELVRIYPMVAYHQESMRLAVGDPIGDANALKIDVYDLQNAFKMRVLDASGGPATHNGVNATLSHVLSKAEGAAATTYGSIAAVCFSSDGEGVVAYSRPNSALRWWNLGAAWWANMRRTSTLVQCSKMVVLPPLPGLGSSGLEPKLGARTGEMSRSRRTSIEYLSAVTQGLDLSLRLEPKQDRTVTLYRNNAEIGTFTI</sequence>
<dbReference type="Proteomes" id="UP000054558">
    <property type="component" value="Unassembled WGS sequence"/>
</dbReference>
<dbReference type="InterPro" id="IPR019775">
    <property type="entry name" value="WD40_repeat_CS"/>
</dbReference>
<organism evidence="4 5">
    <name type="scientific">Klebsormidium nitens</name>
    <name type="common">Green alga</name>
    <name type="synonym">Ulothrix nitens</name>
    <dbReference type="NCBI Taxonomy" id="105231"/>
    <lineage>
        <taxon>Eukaryota</taxon>
        <taxon>Viridiplantae</taxon>
        <taxon>Streptophyta</taxon>
        <taxon>Klebsormidiophyceae</taxon>
        <taxon>Klebsormidiales</taxon>
        <taxon>Klebsormidiaceae</taxon>
        <taxon>Klebsormidium</taxon>
    </lineage>
</organism>
<dbReference type="InterPro" id="IPR036322">
    <property type="entry name" value="WD40_repeat_dom_sf"/>
</dbReference>
<evidence type="ECO:0000313" key="5">
    <source>
        <dbReference type="Proteomes" id="UP000054558"/>
    </source>
</evidence>
<feature type="compositionally biased region" description="Basic and acidic residues" evidence="3">
    <location>
        <begin position="176"/>
        <end position="188"/>
    </location>
</feature>
<keyword evidence="1" id="KW-0853">WD repeat</keyword>
<gene>
    <name evidence="4" type="ORF">KFL_001830190</name>
</gene>
<dbReference type="SUPFAM" id="SSF50978">
    <property type="entry name" value="WD40 repeat-like"/>
    <property type="match status" value="1"/>
</dbReference>
<feature type="region of interest" description="Disordered" evidence="3">
    <location>
        <begin position="87"/>
        <end position="196"/>
    </location>
</feature>